<evidence type="ECO:0000256" key="1">
    <source>
        <dbReference type="SAM" id="MobiDB-lite"/>
    </source>
</evidence>
<feature type="region of interest" description="Disordered" evidence="1">
    <location>
        <begin position="20"/>
        <end position="69"/>
    </location>
</feature>
<dbReference type="PANTHER" id="PTHR35733:SF1">
    <property type="entry name" value="OS02G0307800 PROTEIN"/>
    <property type="match status" value="1"/>
</dbReference>
<keyword evidence="2" id="KW-0472">Membrane</keyword>
<keyword evidence="2" id="KW-0812">Transmembrane</keyword>
<dbReference type="PANTHER" id="PTHR35733">
    <property type="entry name" value="OS02G0307800 PROTEIN"/>
    <property type="match status" value="1"/>
</dbReference>
<proteinExistence type="predicted"/>
<dbReference type="EMBL" id="CM008046">
    <property type="protein sequence ID" value="PAN05577.1"/>
    <property type="molecule type" value="Genomic_DNA"/>
</dbReference>
<evidence type="ECO:0000256" key="2">
    <source>
        <dbReference type="SAM" id="Phobius"/>
    </source>
</evidence>
<evidence type="ECO:0000313" key="3">
    <source>
        <dbReference type="EMBL" id="PAN05577.1"/>
    </source>
</evidence>
<dbReference type="Gramene" id="PAN05577">
    <property type="protein sequence ID" value="PAN05577"/>
    <property type="gene ID" value="PAHAL_1G159800"/>
</dbReference>
<dbReference type="GO" id="GO:0009535">
    <property type="term" value="C:chloroplast thylakoid membrane"/>
    <property type="evidence" value="ECO:0007669"/>
    <property type="project" value="TreeGrafter"/>
</dbReference>
<reference evidence="3" key="1">
    <citation type="submission" date="2018-04" db="EMBL/GenBank/DDBJ databases">
        <title>WGS assembly of Panicum hallii.</title>
        <authorList>
            <person name="Lovell J."/>
            <person name="Jenkins J."/>
            <person name="Lowry D."/>
            <person name="Mamidi S."/>
            <person name="Sreedasyam A."/>
            <person name="Weng X."/>
            <person name="Barry K."/>
            <person name="Bonette J."/>
            <person name="Campitelli B."/>
            <person name="Daum C."/>
            <person name="Gordon S."/>
            <person name="Gould B."/>
            <person name="Lipzen A."/>
            <person name="Macqueen A."/>
            <person name="Palacio-Mejia J."/>
            <person name="Plott C."/>
            <person name="Shakirov E."/>
            <person name="Shu S."/>
            <person name="Yoshinaga Y."/>
            <person name="Zane M."/>
            <person name="Rokhsar D."/>
            <person name="Grimwood J."/>
            <person name="Schmutz J."/>
            <person name="Juenger T."/>
        </authorList>
    </citation>
    <scope>NUCLEOTIDE SEQUENCE [LARGE SCALE GENOMIC DNA]</scope>
    <source>
        <strain evidence="3">FIL2</strain>
    </source>
</reference>
<dbReference type="Proteomes" id="UP000243499">
    <property type="component" value="Chromosome 1"/>
</dbReference>
<dbReference type="Pfam" id="PF11282">
    <property type="entry name" value="DUF3082"/>
    <property type="match status" value="1"/>
</dbReference>
<accession>A0A2S3GNR9</accession>
<feature type="transmembrane region" description="Helical" evidence="2">
    <location>
        <begin position="199"/>
        <end position="221"/>
    </location>
</feature>
<feature type="transmembrane region" description="Helical" evidence="2">
    <location>
        <begin position="161"/>
        <end position="179"/>
    </location>
</feature>
<dbReference type="InterPro" id="IPR021434">
    <property type="entry name" value="DUF3082"/>
</dbReference>
<feature type="transmembrane region" description="Helical" evidence="2">
    <location>
        <begin position="89"/>
        <end position="108"/>
    </location>
</feature>
<protein>
    <submittedName>
        <fullName evidence="3">Uncharacterized protein</fullName>
    </submittedName>
</protein>
<gene>
    <name evidence="3" type="ORF">PAHAL_1G159800</name>
</gene>
<name>A0A2S3GNR9_9POAL</name>
<dbReference type="AlphaFoldDB" id="A0A2S3GNR9"/>
<sequence>MLLLPCSPRVHLHRLSPTRRLPLASPSPLPGRRLRRSTTIRAEAEAPPPPPPSSAAEPEPPDAGAVDVEGEGPVELRAPMLFSTDDNPTTLQTATSLLLTGAISIFLFRSLRRRARRAKELRVRSSGVKKPNNLTEEALEGLRMMSASPIETEKPPSPIQALLGGIAAGVIAVILYKFSTTIEAALNRQTISDSFSVRQITITIRTIITGLCYLATSVFGINAGRLTNNQTQWHHLIAPQVTGNQPLVTYSRYLTRVKTHQSSRVGHAIKSSWTINRWITGAAKRKLVL</sequence>
<keyword evidence="2" id="KW-1133">Transmembrane helix</keyword>
<organism evidence="3">
    <name type="scientific">Panicum hallii</name>
    <dbReference type="NCBI Taxonomy" id="206008"/>
    <lineage>
        <taxon>Eukaryota</taxon>
        <taxon>Viridiplantae</taxon>
        <taxon>Streptophyta</taxon>
        <taxon>Embryophyta</taxon>
        <taxon>Tracheophyta</taxon>
        <taxon>Spermatophyta</taxon>
        <taxon>Magnoliopsida</taxon>
        <taxon>Liliopsida</taxon>
        <taxon>Poales</taxon>
        <taxon>Poaceae</taxon>
        <taxon>PACMAD clade</taxon>
        <taxon>Panicoideae</taxon>
        <taxon>Panicodae</taxon>
        <taxon>Paniceae</taxon>
        <taxon>Panicinae</taxon>
        <taxon>Panicum</taxon>
        <taxon>Panicum sect. Panicum</taxon>
    </lineage>
</organism>